<evidence type="ECO:0000256" key="1">
    <source>
        <dbReference type="SAM" id="Coils"/>
    </source>
</evidence>
<organism evidence="3 4">
    <name type="scientific">Vitis vinifera</name>
    <name type="common">Grape</name>
    <dbReference type="NCBI Taxonomy" id="29760"/>
    <lineage>
        <taxon>Eukaryota</taxon>
        <taxon>Viridiplantae</taxon>
        <taxon>Streptophyta</taxon>
        <taxon>Embryophyta</taxon>
        <taxon>Tracheophyta</taxon>
        <taxon>Spermatophyta</taxon>
        <taxon>Magnoliopsida</taxon>
        <taxon>eudicotyledons</taxon>
        <taxon>Gunneridae</taxon>
        <taxon>Pentapetalae</taxon>
        <taxon>rosids</taxon>
        <taxon>Vitales</taxon>
        <taxon>Vitaceae</taxon>
        <taxon>Viteae</taxon>
        <taxon>Vitis</taxon>
    </lineage>
</organism>
<name>F6GTI8_VITVI</name>
<reference evidence="4" key="1">
    <citation type="journal article" date="2007" name="Nature">
        <title>The grapevine genome sequence suggests ancestral hexaploidization in major angiosperm phyla.</title>
        <authorList>
            <consortium name="The French-Italian Public Consortium for Grapevine Genome Characterization."/>
            <person name="Jaillon O."/>
            <person name="Aury J.-M."/>
            <person name="Noel B."/>
            <person name="Policriti A."/>
            <person name="Clepet C."/>
            <person name="Casagrande A."/>
            <person name="Choisne N."/>
            <person name="Aubourg S."/>
            <person name="Vitulo N."/>
            <person name="Jubin C."/>
            <person name="Vezzi A."/>
            <person name="Legeai F."/>
            <person name="Hugueney P."/>
            <person name="Dasilva C."/>
            <person name="Horner D."/>
            <person name="Mica E."/>
            <person name="Jublot D."/>
            <person name="Poulain J."/>
            <person name="Bruyere C."/>
            <person name="Billault A."/>
            <person name="Segurens B."/>
            <person name="Gouyvenoux M."/>
            <person name="Ugarte E."/>
            <person name="Cattonaro F."/>
            <person name="Anthouard V."/>
            <person name="Vico V."/>
            <person name="Del Fabbro C."/>
            <person name="Alaux M."/>
            <person name="Di Gaspero G."/>
            <person name="Dumas V."/>
            <person name="Felice N."/>
            <person name="Paillard S."/>
            <person name="Juman I."/>
            <person name="Moroldo M."/>
            <person name="Scalabrin S."/>
            <person name="Canaguier A."/>
            <person name="Le Clainche I."/>
            <person name="Malacrida G."/>
            <person name="Durand E."/>
            <person name="Pesole G."/>
            <person name="Laucou V."/>
            <person name="Chatelet P."/>
            <person name="Merdinoglu D."/>
            <person name="Delledonne M."/>
            <person name="Pezzotti M."/>
            <person name="Lecharny A."/>
            <person name="Scarpelli C."/>
            <person name="Artiguenave F."/>
            <person name="Pe M.E."/>
            <person name="Valle G."/>
            <person name="Morgante M."/>
            <person name="Caboche M."/>
            <person name="Adam-Blondon A.-F."/>
            <person name="Weissenbach J."/>
            <person name="Quetier F."/>
            <person name="Wincker P."/>
        </authorList>
    </citation>
    <scope>NUCLEOTIDE SEQUENCE [LARGE SCALE GENOMIC DNA]</scope>
    <source>
        <strain evidence="4">cv. Pinot noir / PN40024</strain>
    </source>
</reference>
<feature type="transmembrane region" description="Helical" evidence="2">
    <location>
        <begin position="6"/>
        <end position="27"/>
    </location>
</feature>
<dbReference type="Proteomes" id="UP000009183">
    <property type="component" value="Chromosome 17"/>
</dbReference>
<keyword evidence="1" id="KW-0175">Coiled coil</keyword>
<keyword evidence="4" id="KW-1185">Reference proteome</keyword>
<evidence type="ECO:0000256" key="2">
    <source>
        <dbReference type="SAM" id="Phobius"/>
    </source>
</evidence>
<keyword evidence="2" id="KW-1133">Transmembrane helix</keyword>
<keyword evidence="2" id="KW-0812">Transmembrane</keyword>
<dbReference type="eggNOG" id="ENOG502S7CH">
    <property type="taxonomic scope" value="Eukaryota"/>
</dbReference>
<dbReference type="EMBL" id="FN594950">
    <property type="protein sequence ID" value="CCB43197.1"/>
    <property type="molecule type" value="Genomic_DNA"/>
</dbReference>
<dbReference type="AlphaFoldDB" id="F6GTI8"/>
<evidence type="ECO:0000313" key="4">
    <source>
        <dbReference type="Proteomes" id="UP000009183"/>
    </source>
</evidence>
<dbReference type="PaxDb" id="29760-VIT_17s0000g04070.t01"/>
<protein>
    <submittedName>
        <fullName evidence="3">Uncharacterized protein</fullName>
    </submittedName>
</protein>
<dbReference type="InParanoid" id="F6GTI8"/>
<accession>F6GTI8</accession>
<keyword evidence="2" id="KW-0472">Membrane</keyword>
<evidence type="ECO:0000313" key="3">
    <source>
        <dbReference type="EMBL" id="CCB43197.1"/>
    </source>
</evidence>
<sequence length="63" mass="7497">MAGSQKWGYIRIMTGTILGGVLGFYVMHRVELSYKEMMNERLRKYECELKNREKKLDEFEDSS</sequence>
<proteinExistence type="predicted"/>
<dbReference type="HOGENOM" id="CLU_198556_0_0_1"/>
<gene>
    <name evidence="3" type="ordered locus">VIT_17s0000g04070</name>
</gene>
<dbReference type="FunCoup" id="F6GTI8">
    <property type="interactions" value="81"/>
</dbReference>
<feature type="coiled-coil region" evidence="1">
    <location>
        <begin position="35"/>
        <end position="62"/>
    </location>
</feature>